<dbReference type="GeneID" id="77732569"/>
<evidence type="ECO:0000256" key="2">
    <source>
        <dbReference type="ARBA" id="ARBA00023015"/>
    </source>
</evidence>
<accession>A0AA38HAI9</accession>
<feature type="compositionally biased region" description="Basic and acidic residues" evidence="5">
    <location>
        <begin position="236"/>
        <end position="245"/>
    </location>
</feature>
<keyword evidence="4" id="KW-0539">Nucleus</keyword>
<dbReference type="SMART" id="SM00719">
    <property type="entry name" value="Plus3"/>
    <property type="match status" value="1"/>
</dbReference>
<evidence type="ECO:0000259" key="6">
    <source>
        <dbReference type="PROSITE" id="PS51360"/>
    </source>
</evidence>
<feature type="region of interest" description="Disordered" evidence="5">
    <location>
        <begin position="117"/>
        <end position="249"/>
    </location>
</feature>
<reference evidence="7" key="1">
    <citation type="journal article" date="2022" name="G3 (Bethesda)">
        <title>High quality genome of the basidiomycete yeast Dioszegia hungarica PDD-24b-2 isolated from cloud water.</title>
        <authorList>
            <person name="Jarrige D."/>
            <person name="Haridas S."/>
            <person name="Bleykasten-Grosshans C."/>
            <person name="Joly M."/>
            <person name="Nadalig T."/>
            <person name="Sancelme M."/>
            <person name="Vuilleumier S."/>
            <person name="Grigoriev I.V."/>
            <person name="Amato P."/>
            <person name="Bringel F."/>
        </authorList>
    </citation>
    <scope>NUCLEOTIDE SEQUENCE</scope>
    <source>
        <strain evidence="7">PDD-24b-2</strain>
    </source>
</reference>
<name>A0AA38HAI9_9TREE</name>
<dbReference type="PANTHER" id="PTHR13115:SF8">
    <property type="entry name" value="RNA POLYMERASE-ASSOCIATED PROTEIN RTF1 HOMOLOG"/>
    <property type="match status" value="1"/>
</dbReference>
<dbReference type="Pfam" id="PF03126">
    <property type="entry name" value="Plus-3"/>
    <property type="match status" value="1"/>
</dbReference>
<gene>
    <name evidence="7" type="ORF">MKK02DRAFT_45341</name>
</gene>
<comment type="subcellular location">
    <subcellularLocation>
        <location evidence="1">Nucleus</location>
    </subcellularLocation>
</comment>
<proteinExistence type="predicted"/>
<dbReference type="SUPFAM" id="SSF159042">
    <property type="entry name" value="Plus3-like"/>
    <property type="match status" value="1"/>
</dbReference>
<evidence type="ECO:0000256" key="4">
    <source>
        <dbReference type="ARBA" id="ARBA00023242"/>
    </source>
</evidence>
<dbReference type="RefSeq" id="XP_052946413.1">
    <property type="nucleotide sequence ID" value="XM_053093364.1"/>
</dbReference>
<evidence type="ECO:0000256" key="5">
    <source>
        <dbReference type="SAM" id="MobiDB-lite"/>
    </source>
</evidence>
<keyword evidence="8" id="KW-1185">Reference proteome</keyword>
<feature type="compositionally biased region" description="Basic and acidic residues" evidence="5">
    <location>
        <begin position="162"/>
        <end position="184"/>
    </location>
</feature>
<feature type="domain" description="Plus3" evidence="6">
    <location>
        <begin position="248"/>
        <end position="386"/>
    </location>
</feature>
<evidence type="ECO:0000256" key="3">
    <source>
        <dbReference type="ARBA" id="ARBA00023163"/>
    </source>
</evidence>
<evidence type="ECO:0000313" key="7">
    <source>
        <dbReference type="EMBL" id="KAI9636636.1"/>
    </source>
</evidence>
<dbReference type="PANTHER" id="PTHR13115">
    <property type="entry name" value="RNA POLYMERASE-ASSOCIATED PROTEIN RTF1 HOMOLOG"/>
    <property type="match status" value="1"/>
</dbReference>
<dbReference type="GO" id="GO:0003677">
    <property type="term" value="F:DNA binding"/>
    <property type="evidence" value="ECO:0007669"/>
    <property type="project" value="InterPro"/>
</dbReference>
<dbReference type="AlphaFoldDB" id="A0AA38HAI9"/>
<organism evidence="7 8">
    <name type="scientific">Dioszegia hungarica</name>
    <dbReference type="NCBI Taxonomy" id="4972"/>
    <lineage>
        <taxon>Eukaryota</taxon>
        <taxon>Fungi</taxon>
        <taxon>Dikarya</taxon>
        <taxon>Basidiomycota</taxon>
        <taxon>Agaricomycotina</taxon>
        <taxon>Tremellomycetes</taxon>
        <taxon>Tremellales</taxon>
        <taxon>Bulleribasidiaceae</taxon>
        <taxon>Dioszegia</taxon>
    </lineage>
</organism>
<keyword evidence="2" id="KW-0805">Transcription regulation</keyword>
<dbReference type="Gene3D" id="3.90.70.200">
    <property type="entry name" value="Plus-3 domain"/>
    <property type="match status" value="1"/>
</dbReference>
<feature type="compositionally biased region" description="Basic and acidic residues" evidence="5">
    <location>
        <begin position="524"/>
        <end position="540"/>
    </location>
</feature>
<dbReference type="PROSITE" id="PS51360">
    <property type="entry name" value="PLUS3"/>
    <property type="match status" value="1"/>
</dbReference>
<evidence type="ECO:0000256" key="1">
    <source>
        <dbReference type="ARBA" id="ARBA00004123"/>
    </source>
</evidence>
<dbReference type="InterPro" id="IPR036128">
    <property type="entry name" value="Plus3-like_sf"/>
</dbReference>
<protein>
    <submittedName>
        <fullName evidence="7">Rtf1 protein</fullName>
    </submittedName>
</protein>
<dbReference type="GO" id="GO:0016593">
    <property type="term" value="C:Cdc73/Paf1 complex"/>
    <property type="evidence" value="ECO:0007669"/>
    <property type="project" value="TreeGrafter"/>
</dbReference>
<feature type="region of interest" description="Disordered" evidence="5">
    <location>
        <begin position="518"/>
        <end position="563"/>
    </location>
</feature>
<keyword evidence="3" id="KW-0804">Transcription</keyword>
<feature type="compositionally biased region" description="Basic residues" evidence="5">
    <location>
        <begin position="19"/>
        <end position="31"/>
    </location>
</feature>
<feature type="compositionally biased region" description="Basic and acidic residues" evidence="5">
    <location>
        <begin position="117"/>
        <end position="126"/>
    </location>
</feature>
<feature type="region of interest" description="Disordered" evidence="5">
    <location>
        <begin position="1"/>
        <end position="99"/>
    </location>
</feature>
<dbReference type="EMBL" id="JAKWFO010000005">
    <property type="protein sequence ID" value="KAI9636636.1"/>
    <property type="molecule type" value="Genomic_DNA"/>
</dbReference>
<dbReference type="InterPro" id="IPR004343">
    <property type="entry name" value="Plus-3_dom"/>
</dbReference>
<sequence>MSDFENELLGLAEDDPHTSKKRRGDSKKSKAKAYADSDSGSEMDMDLESEEGEGEDSRPAPVSSKSGGRGKPAPRTAAKGVANPYPVEGKYLDEDDRDELDAMPEFEREAILAARQEEMQKYKDSQQLDAMYRMAGMGGEEEAESEEEPSRKKRKHTSVSKEASRAMKDLKNKRKAKDERDARRAQRRDRRQRSSEASSGSDEDGEISNSREAPPTRSRAYSPDRSPVGAGRRSPKRQDTARDMDTLPPNAAELNSARIGRYEIVEMMYKDGFEAVAVGCYVRIMAAETDQYGRPKYRIHRIEEIQDGSHGRYNIEYKGKEISEDRVLLLSYGKGKRLFRIADVSNGDIEETEYERFSATNRADGVKTPKRSDLKRKHDAIKEIRDRAMSSEEINRQVEARKRSNPAQQRHKITIEITNLITSRNLAVRRNDQSLAEDLNRQIIALGGDPQSGELVTLDRDEAERNASEYDDRIEKINENNKRKVREQMAKAHQGSLARKRAEEAIVREKQAKVAAEAKAAAEAAEKEKAAKEKAERGEAGPDEILPGEPVSVVLPTGGIKKGETPQQYIARTVDLDLGDF</sequence>
<dbReference type="GO" id="GO:1990269">
    <property type="term" value="F:RNA polymerase II C-terminal domain phosphoserine binding"/>
    <property type="evidence" value="ECO:0007669"/>
    <property type="project" value="TreeGrafter"/>
</dbReference>
<feature type="compositionally biased region" description="Acidic residues" evidence="5">
    <location>
        <begin position="39"/>
        <end position="54"/>
    </location>
</feature>
<dbReference type="Proteomes" id="UP001164286">
    <property type="component" value="Unassembled WGS sequence"/>
</dbReference>
<evidence type="ECO:0000313" key="8">
    <source>
        <dbReference type="Proteomes" id="UP001164286"/>
    </source>
</evidence>
<comment type="caution">
    <text evidence="7">The sequence shown here is derived from an EMBL/GenBank/DDBJ whole genome shotgun (WGS) entry which is preliminary data.</text>
</comment>